<dbReference type="AlphaFoldDB" id="A0A174VPW5"/>
<name>A0A174VPW5_PARDI</name>
<gene>
    <name evidence="1" type="ORF">ERS852560_02349</name>
</gene>
<dbReference type="Pfam" id="PF14900">
    <property type="entry name" value="DUF4493"/>
    <property type="match status" value="1"/>
</dbReference>
<sequence length="277" mass="30112">MSWGMACLLGGCLSLASCQQEELGGVPVAKGTGTITLDLVADAGFSSNSKTKAVDEAVYKNLNQYTVQILDMDDNVKKEFTYSANPESVTLDNGSYLVKAFYKGGGVTADTKSSRAGFYVEGSSIVNVEGGDTSVSFTCMPVCGKVKTAFDGKMADYFEDYYVEYKTSSATVRWEKVDTDPWYLWLPSGGETVTATIHLTAKKEYEPAGDAKEGTVVKTYKLSRNKSWTLSVAPNYSSSFGQLGIKITIDETTVDHEIPIEIPTEWIDATKNEESKP</sequence>
<proteinExistence type="predicted"/>
<accession>A0A174VPW5</accession>
<evidence type="ECO:0000313" key="1">
    <source>
        <dbReference type="EMBL" id="CUQ35486.1"/>
    </source>
</evidence>
<dbReference type="Proteomes" id="UP000095332">
    <property type="component" value="Unassembled WGS sequence"/>
</dbReference>
<organism evidence="1 2">
    <name type="scientific">Parabacteroides distasonis</name>
    <dbReference type="NCBI Taxonomy" id="823"/>
    <lineage>
        <taxon>Bacteria</taxon>
        <taxon>Pseudomonadati</taxon>
        <taxon>Bacteroidota</taxon>
        <taxon>Bacteroidia</taxon>
        <taxon>Bacteroidales</taxon>
        <taxon>Tannerellaceae</taxon>
        <taxon>Parabacteroides</taxon>
    </lineage>
</organism>
<evidence type="ECO:0008006" key="3">
    <source>
        <dbReference type="Google" id="ProtNLM"/>
    </source>
</evidence>
<reference evidence="1 2" key="1">
    <citation type="submission" date="2015-09" db="EMBL/GenBank/DDBJ databases">
        <authorList>
            <consortium name="Pathogen Informatics"/>
        </authorList>
    </citation>
    <scope>NUCLEOTIDE SEQUENCE [LARGE SCALE GENOMIC DNA]</scope>
    <source>
        <strain evidence="1 2">2789STDY5834948</strain>
    </source>
</reference>
<protein>
    <recommendedName>
        <fullName evidence="3">DUF4493 domain-containing protein</fullName>
    </recommendedName>
</protein>
<evidence type="ECO:0000313" key="2">
    <source>
        <dbReference type="Proteomes" id="UP000095332"/>
    </source>
</evidence>
<dbReference type="InterPro" id="IPR027840">
    <property type="entry name" value="DUF4493"/>
</dbReference>
<dbReference type="EMBL" id="CZBM01000009">
    <property type="protein sequence ID" value="CUQ35486.1"/>
    <property type="molecule type" value="Genomic_DNA"/>
</dbReference>